<evidence type="ECO:0000313" key="2">
    <source>
        <dbReference type="Proteomes" id="UP001162029"/>
    </source>
</evidence>
<dbReference type="Proteomes" id="UP001162029">
    <property type="component" value="Unassembled WGS sequence"/>
</dbReference>
<gene>
    <name evidence="1" type="ORF">PDE001_LOCUS2348</name>
</gene>
<comment type="caution">
    <text evidence="1">The sequence shown here is derived from an EMBL/GenBank/DDBJ whole genome shotgun (WGS) entry which is preliminary data.</text>
</comment>
<proteinExistence type="predicted"/>
<dbReference type="EMBL" id="CANTFM010000393">
    <property type="protein sequence ID" value="CAI5720953.1"/>
    <property type="molecule type" value="Genomic_DNA"/>
</dbReference>
<keyword evidence="2" id="KW-1185">Reference proteome</keyword>
<organism evidence="1 2">
    <name type="scientific">Peronospora destructor</name>
    <dbReference type="NCBI Taxonomy" id="86335"/>
    <lineage>
        <taxon>Eukaryota</taxon>
        <taxon>Sar</taxon>
        <taxon>Stramenopiles</taxon>
        <taxon>Oomycota</taxon>
        <taxon>Peronosporomycetes</taxon>
        <taxon>Peronosporales</taxon>
        <taxon>Peronosporaceae</taxon>
        <taxon>Peronospora</taxon>
    </lineage>
</organism>
<reference evidence="1" key="1">
    <citation type="submission" date="2022-12" db="EMBL/GenBank/DDBJ databases">
        <authorList>
            <person name="Webb A."/>
        </authorList>
    </citation>
    <scope>NUCLEOTIDE SEQUENCE</scope>
    <source>
        <strain evidence="1">Pd1</strain>
    </source>
</reference>
<evidence type="ECO:0000313" key="1">
    <source>
        <dbReference type="EMBL" id="CAI5720953.1"/>
    </source>
</evidence>
<sequence>MEIVSEVQNYTSDVTKSLLRRFPHLEGAQETLRYESSRLCCWLQQKLGDKEAPVNNQELLPRPQLVELQLKQQHMSFITENFVDIKTQLQLMHATLDDLQQKEERVDKNFKRLHELLKDISMCRCEPQDRCMCSMISATTPSVSCKSKNKSRRSAIRPSETLMLQLNRLDVPM</sequence>
<protein>
    <submittedName>
        <fullName evidence="1">Uncharacterized protein</fullName>
    </submittedName>
</protein>
<accession>A0AAV0TG12</accession>
<dbReference type="AlphaFoldDB" id="A0AAV0TG12"/>
<name>A0AAV0TG12_9STRA</name>